<organism evidence="1 2">
    <name type="scientific">Rhodamnia argentea</name>
    <dbReference type="NCBI Taxonomy" id="178133"/>
    <lineage>
        <taxon>Eukaryota</taxon>
        <taxon>Viridiplantae</taxon>
        <taxon>Streptophyta</taxon>
        <taxon>Embryophyta</taxon>
        <taxon>Tracheophyta</taxon>
        <taxon>Spermatophyta</taxon>
        <taxon>Magnoliopsida</taxon>
        <taxon>eudicotyledons</taxon>
        <taxon>Gunneridae</taxon>
        <taxon>Pentapetalae</taxon>
        <taxon>rosids</taxon>
        <taxon>malvids</taxon>
        <taxon>Myrtales</taxon>
        <taxon>Myrtaceae</taxon>
        <taxon>Myrtoideae</taxon>
        <taxon>Myrteae</taxon>
        <taxon>Australasian group</taxon>
        <taxon>Rhodamnia</taxon>
    </lineage>
</organism>
<sequence length="90" mass="10157">MLTSPESNKLSGALPSKQCRSLAYVDLSYSNLSGNFPYWVKDSIQSNFIANFFTAESTNSGQCSLVSFTDGHPLDDYYDDCLILLYWHTR</sequence>
<name>A0ABM3HKP9_9MYRT</name>
<dbReference type="GeneID" id="115748453"/>
<evidence type="ECO:0000313" key="2">
    <source>
        <dbReference type="RefSeq" id="XP_048137181.1"/>
    </source>
</evidence>
<protein>
    <submittedName>
        <fullName evidence="2">Probable LRR receptor-like serine/threonine-protein kinase At1g56130</fullName>
    </submittedName>
</protein>
<dbReference type="Proteomes" id="UP000827889">
    <property type="component" value="Chromosome 6"/>
</dbReference>
<evidence type="ECO:0000313" key="1">
    <source>
        <dbReference type="Proteomes" id="UP000827889"/>
    </source>
</evidence>
<gene>
    <name evidence="2" type="primary">LOC115748453</name>
</gene>
<keyword evidence="1" id="KW-1185">Reference proteome</keyword>
<reference evidence="2" key="1">
    <citation type="submission" date="2025-08" db="UniProtKB">
        <authorList>
            <consortium name="RefSeq"/>
        </authorList>
    </citation>
    <scope>IDENTIFICATION</scope>
    <source>
        <tissue evidence="2">Leaf</tissue>
    </source>
</reference>
<proteinExistence type="predicted"/>
<dbReference type="RefSeq" id="XP_048137181.1">
    <property type="nucleotide sequence ID" value="XM_048281224.1"/>
</dbReference>
<accession>A0ABM3HKP9</accession>